<dbReference type="GO" id="GO:0016301">
    <property type="term" value="F:kinase activity"/>
    <property type="evidence" value="ECO:0007669"/>
    <property type="project" value="UniProtKB-KW"/>
</dbReference>
<dbReference type="AlphaFoldDB" id="A0A7U4DQC8"/>
<keyword evidence="1" id="KW-0418">Kinase</keyword>
<dbReference type="Gene3D" id="1.10.287.130">
    <property type="match status" value="1"/>
</dbReference>
<name>A0A7U4DQC8_DESPD</name>
<keyword evidence="2" id="KW-1185">Reference proteome</keyword>
<accession>A0A7U4DQC8</accession>
<sequence>MEPLNETLDAACLQVFGKISAAVSHDLKNVLAIVNESAGLLDDLALRAAKGIEIPPDRLAVATGRILKQVKRGDAVLKSLNRFAHTTDAPILQGNVAETLVLMVELAGRHAAMKELELTVTPAETTVRTCLIYLESLVYLMLRQVIETLPRRESVLLTVSVEEGAVAIRLVNPSGLPLVATESFPGAQEKALMDWLKVDLRTAAGEIVLRLPLDVTSH</sequence>
<gene>
    <name evidence="1" type="ordered locus">Despr_2848</name>
</gene>
<evidence type="ECO:0000313" key="2">
    <source>
        <dbReference type="Proteomes" id="UP000006365"/>
    </source>
</evidence>
<dbReference type="EMBL" id="CP002364">
    <property type="protein sequence ID" value="ADW18982.1"/>
    <property type="molecule type" value="Genomic_DNA"/>
</dbReference>
<evidence type="ECO:0000313" key="1">
    <source>
        <dbReference type="EMBL" id="ADW18982.1"/>
    </source>
</evidence>
<dbReference type="Proteomes" id="UP000006365">
    <property type="component" value="Chromosome"/>
</dbReference>
<keyword evidence="1" id="KW-0808">Transferase</keyword>
<proteinExistence type="predicted"/>
<dbReference type="RefSeq" id="WP_015725507.1">
    <property type="nucleotide sequence ID" value="NC_014972.1"/>
</dbReference>
<reference evidence="1 2" key="1">
    <citation type="journal article" date="2011" name="Stand. Genomic Sci.">
        <title>Complete genome sequence of Desulfobulbus propionicus type strain (1pr3).</title>
        <authorList>
            <person name="Pagani I."/>
            <person name="Lapidus A."/>
            <person name="Nolan M."/>
            <person name="Lucas S."/>
            <person name="Hammon N."/>
            <person name="Deshpande S."/>
            <person name="Cheng J.F."/>
            <person name="Chertkov O."/>
            <person name="Davenport K."/>
            <person name="Tapia R."/>
            <person name="Han C."/>
            <person name="Goodwin L."/>
            <person name="Pitluck S."/>
            <person name="Liolios K."/>
            <person name="Mavromatis K."/>
            <person name="Ivanova N."/>
            <person name="Mikhailova N."/>
            <person name="Pati A."/>
            <person name="Chen A."/>
            <person name="Palaniappan K."/>
            <person name="Land M."/>
            <person name="Hauser L."/>
            <person name="Chang Y.J."/>
            <person name="Jeffries C.D."/>
            <person name="Detter J.C."/>
            <person name="Brambilla E."/>
            <person name="Kannan K.P."/>
            <person name="Djao O.D."/>
            <person name="Rohde M."/>
            <person name="Pukall R."/>
            <person name="Spring S."/>
            <person name="Goker M."/>
            <person name="Sikorski J."/>
            <person name="Woyke T."/>
            <person name="Bristow J."/>
            <person name="Eisen J.A."/>
            <person name="Markowitz V."/>
            <person name="Hugenholtz P."/>
            <person name="Kyrpides N.C."/>
            <person name="Klenk H.P."/>
        </authorList>
    </citation>
    <scope>NUCLEOTIDE SEQUENCE [LARGE SCALE GENOMIC DNA]</scope>
    <source>
        <strain evidence="2">ATCC 33891 / DSM 2032 / 1pr3</strain>
    </source>
</reference>
<organism evidence="1 2">
    <name type="scientific">Desulfobulbus propionicus (strain ATCC 33891 / DSM 2032 / VKM B-1956 / 1pr3)</name>
    <dbReference type="NCBI Taxonomy" id="577650"/>
    <lineage>
        <taxon>Bacteria</taxon>
        <taxon>Pseudomonadati</taxon>
        <taxon>Thermodesulfobacteriota</taxon>
        <taxon>Desulfobulbia</taxon>
        <taxon>Desulfobulbales</taxon>
        <taxon>Desulfobulbaceae</taxon>
        <taxon>Desulfobulbus</taxon>
    </lineage>
</organism>
<protein>
    <submittedName>
        <fullName evidence="1">Histidine kinase A domain-containing protein</fullName>
    </submittedName>
</protein>
<dbReference type="KEGG" id="dpr:Despr_2848"/>